<reference evidence="1" key="1">
    <citation type="submission" date="2022-06" db="EMBL/GenBank/DDBJ databases">
        <title>Fusarium solani species complex genomes reveal bases of compartmentalisation and animal pathogenesis.</title>
        <authorList>
            <person name="Tsai I.J."/>
        </authorList>
    </citation>
    <scope>NUCLEOTIDE SEQUENCE</scope>
    <source>
        <strain evidence="1">Fu6.1</strain>
    </source>
</reference>
<sequence>MSQSKPPAIAIIGGGPCGLTFARLLQTAGIEYHVFERDPSPESTSLNQGGTLDIHNETGQEALRHAGLHDKFKKLSRQDATAMTLMDSTGGIKASFSDDTDRPEIDRLQLRQLLLNSLPADSIRWGKTLSKVGRNEDEKRPGASSWVLNFADGSTETGFRLVVGADGAWSKVRQVITSTKPVYSGKMFIEGRLSNDNPEYGTAREMAGKGTAMALSAKSVLCVQQMSDSSYRLYMGVTAPETLTRPGGAADPADMDKARATMLGPGGFYANWASNTRALIATSEGPWRPWPLYRLPIGLFSSETTGNGGAEGTANEPGQTRWKRTPGIAILGDAAHLATPNGEGVNQAMYDSLVLFKKIMSELGDEGAQAAYDEEADQAALGRAVAAYEAEMLPRAREHIQSSIDLENLINRCQPSSSTLTPFVKCVNLSFQLHPSHKLEHINQTVQPPATTNFDMAPYQPGLTTLVDLGTHKLELTIYGPPRRAHNPIVVIIPGITSSIKEWSAVTKSLSESMSVMNYERAGYGLSEPAPDGDPRTAEDIAAELHALLRAAKVAPPYIVVSHSYGGIILREFVKLRTLAQFKGFVFVDANTEETSLTYPNPFVRAAQGDIDTLQLCYRDCHRLGHIEWQKLLEEEARPGHKVAADREVSQYHASGKALAAKGHSEIEEPELGRVPLVVLQADYAVDLQKIYAEGLRLGNGTDVERAGMSQFISQVNAIEESMQKKILNLSERTKFQRVSGVGHSIHLAAPEAVVDAVIWILMQYRC</sequence>
<dbReference type="EMBL" id="CM046503">
    <property type="protein sequence ID" value="KAI8683393.1"/>
    <property type="molecule type" value="Genomic_DNA"/>
</dbReference>
<protein>
    <submittedName>
        <fullName evidence="1">FAD-binding-3 domain-containing protein</fullName>
    </submittedName>
</protein>
<keyword evidence="2" id="KW-1185">Reference proteome</keyword>
<evidence type="ECO:0000313" key="1">
    <source>
        <dbReference type="EMBL" id="KAI8683393.1"/>
    </source>
</evidence>
<accession>A0ACC0RDI7</accession>
<comment type="caution">
    <text evidence="1">The sequence shown here is derived from an EMBL/GenBank/DDBJ whole genome shotgun (WGS) entry which is preliminary data.</text>
</comment>
<gene>
    <name evidence="1" type="ORF">NCS57_00003400</name>
</gene>
<evidence type="ECO:0000313" key="2">
    <source>
        <dbReference type="Proteomes" id="UP001065298"/>
    </source>
</evidence>
<dbReference type="Proteomes" id="UP001065298">
    <property type="component" value="Chromosome 1"/>
</dbReference>
<proteinExistence type="predicted"/>
<organism evidence="1 2">
    <name type="scientific">Fusarium keratoplasticum</name>
    <dbReference type="NCBI Taxonomy" id="1328300"/>
    <lineage>
        <taxon>Eukaryota</taxon>
        <taxon>Fungi</taxon>
        <taxon>Dikarya</taxon>
        <taxon>Ascomycota</taxon>
        <taxon>Pezizomycotina</taxon>
        <taxon>Sordariomycetes</taxon>
        <taxon>Hypocreomycetidae</taxon>
        <taxon>Hypocreales</taxon>
        <taxon>Nectriaceae</taxon>
        <taxon>Fusarium</taxon>
        <taxon>Fusarium solani species complex</taxon>
    </lineage>
</organism>
<name>A0ACC0RDI7_9HYPO</name>